<dbReference type="Pfam" id="PF00724">
    <property type="entry name" value="Oxidored_FMN"/>
    <property type="match status" value="1"/>
</dbReference>
<evidence type="ECO:0000313" key="7">
    <source>
        <dbReference type="EMBL" id="QCI68892.1"/>
    </source>
</evidence>
<keyword evidence="2" id="KW-0285">Flavoprotein</keyword>
<dbReference type="PANTHER" id="PTHR43303:SF4">
    <property type="entry name" value="NADPH DEHYDROGENASE C23G7.10C-RELATED"/>
    <property type="match status" value="1"/>
</dbReference>
<dbReference type="InterPro" id="IPR013785">
    <property type="entry name" value="Aldolase_TIM"/>
</dbReference>
<proteinExistence type="predicted"/>
<gene>
    <name evidence="7" type="ORF">E8M01_34465</name>
</gene>
<name>A0A4D7BMK5_9HYPH</name>
<dbReference type="PANTHER" id="PTHR43303">
    <property type="entry name" value="NADPH DEHYDROGENASE C23G7.10C-RELATED"/>
    <property type="match status" value="1"/>
</dbReference>
<keyword evidence="3" id="KW-0288">FMN</keyword>
<keyword evidence="5" id="KW-0560">Oxidoreductase</keyword>
<dbReference type="InterPro" id="IPR044152">
    <property type="entry name" value="YqjM-like"/>
</dbReference>
<evidence type="ECO:0000259" key="6">
    <source>
        <dbReference type="Pfam" id="PF00724"/>
    </source>
</evidence>
<dbReference type="GO" id="GO:0003959">
    <property type="term" value="F:NADPH dehydrogenase activity"/>
    <property type="evidence" value="ECO:0007669"/>
    <property type="project" value="InterPro"/>
</dbReference>
<dbReference type="EMBL" id="CP039690">
    <property type="protein sequence ID" value="QCI68892.1"/>
    <property type="molecule type" value="Genomic_DNA"/>
</dbReference>
<evidence type="ECO:0000313" key="8">
    <source>
        <dbReference type="Proteomes" id="UP000298781"/>
    </source>
</evidence>
<comment type="cofactor">
    <cofactor evidence="1">
        <name>FMN</name>
        <dbReference type="ChEBI" id="CHEBI:58210"/>
    </cofactor>
</comment>
<keyword evidence="8" id="KW-1185">Reference proteome</keyword>
<protein>
    <submittedName>
        <fullName evidence="7">NADH:flavin oxidoreductase/NADH oxidase</fullName>
    </submittedName>
</protein>
<dbReference type="SUPFAM" id="SSF51395">
    <property type="entry name" value="FMN-linked oxidoreductases"/>
    <property type="match status" value="1"/>
</dbReference>
<organism evidence="7 8">
    <name type="scientific">Phreatobacter stygius</name>
    <dbReference type="NCBI Taxonomy" id="1940610"/>
    <lineage>
        <taxon>Bacteria</taxon>
        <taxon>Pseudomonadati</taxon>
        <taxon>Pseudomonadota</taxon>
        <taxon>Alphaproteobacteria</taxon>
        <taxon>Hyphomicrobiales</taxon>
        <taxon>Phreatobacteraceae</taxon>
        <taxon>Phreatobacter</taxon>
    </lineage>
</organism>
<sequence>MSQLFTPLDLGPLHVPNRIVVAPMCQYSANDGCANDWHLQHLMTLAMSGAGLVVLEATAVERAGRITHGCLGLYSDANEAALTRVLAAARTVALPGTRFGIQIGHAGRKGSAERPWEGGLALKPGADPWDVLAASAIAFDDGWHRPKAVDAEDIARITQAFVLAAERAARIGFDVVELHMAHGYLLHNVMSPISNRRDDGLGGSRTNRFSWPLAIAGAVKAALPDRIALGARITGQDWAEDGLEVADAVALAAALKAAGLAFVCLSSGGIHPKVRVQVSPGYQVPFAREVRAKAGIATRAVGMIARADHAEEIVASGAADQVALGRAILDDPRWGWHAAEALGASLSLPPQYARVAARLWPGAALARPRAA</sequence>
<accession>A0A4D7BMK5</accession>
<dbReference type="CDD" id="cd02932">
    <property type="entry name" value="OYE_YqiM_FMN"/>
    <property type="match status" value="1"/>
</dbReference>
<feature type="domain" description="NADH:flavin oxidoreductase/NADH oxidase N-terminal" evidence="6">
    <location>
        <begin position="3"/>
        <end position="339"/>
    </location>
</feature>
<reference evidence="7 8" key="1">
    <citation type="submission" date="2019-04" db="EMBL/GenBank/DDBJ databases">
        <title>Phreatobacter aquaticus sp. nov.</title>
        <authorList>
            <person name="Choi A."/>
        </authorList>
    </citation>
    <scope>NUCLEOTIDE SEQUENCE [LARGE SCALE GENOMIC DNA]</scope>
    <source>
        <strain evidence="7 8">KCTC 52518</strain>
    </source>
</reference>
<evidence type="ECO:0000256" key="2">
    <source>
        <dbReference type="ARBA" id="ARBA00022630"/>
    </source>
</evidence>
<evidence type="ECO:0000256" key="3">
    <source>
        <dbReference type="ARBA" id="ARBA00022643"/>
    </source>
</evidence>
<dbReference type="Gene3D" id="3.20.20.70">
    <property type="entry name" value="Aldolase class I"/>
    <property type="match status" value="1"/>
</dbReference>
<dbReference type="KEGG" id="pstg:E8M01_34465"/>
<evidence type="ECO:0000256" key="4">
    <source>
        <dbReference type="ARBA" id="ARBA00022857"/>
    </source>
</evidence>
<evidence type="ECO:0000256" key="1">
    <source>
        <dbReference type="ARBA" id="ARBA00001917"/>
    </source>
</evidence>
<dbReference type="InterPro" id="IPR001155">
    <property type="entry name" value="OxRdtase_FMN_N"/>
</dbReference>
<dbReference type="GO" id="GO:0010181">
    <property type="term" value="F:FMN binding"/>
    <property type="evidence" value="ECO:0007669"/>
    <property type="project" value="InterPro"/>
</dbReference>
<dbReference type="AlphaFoldDB" id="A0A4D7BMK5"/>
<dbReference type="Proteomes" id="UP000298781">
    <property type="component" value="Chromosome"/>
</dbReference>
<dbReference type="RefSeq" id="WP_136964307.1">
    <property type="nucleotide sequence ID" value="NZ_CP039690.1"/>
</dbReference>
<evidence type="ECO:0000256" key="5">
    <source>
        <dbReference type="ARBA" id="ARBA00023002"/>
    </source>
</evidence>
<keyword evidence="4" id="KW-0521">NADP</keyword>
<dbReference type="GO" id="GO:0050661">
    <property type="term" value="F:NADP binding"/>
    <property type="evidence" value="ECO:0007669"/>
    <property type="project" value="InterPro"/>
</dbReference>
<dbReference type="OrthoDB" id="9784632at2"/>